<gene>
    <name evidence="10" type="ORF">Z518_10413</name>
</gene>
<dbReference type="Pfam" id="PF04909">
    <property type="entry name" value="Amidohydro_2"/>
    <property type="match status" value="1"/>
</dbReference>
<dbReference type="EC" id="4.1.1.52" evidence="7"/>
<feature type="domain" description="Amidohydrolase-related" evidence="9">
    <location>
        <begin position="22"/>
        <end position="274"/>
    </location>
</feature>
<evidence type="ECO:0000256" key="2">
    <source>
        <dbReference type="ARBA" id="ARBA00022723"/>
    </source>
</evidence>
<dbReference type="GO" id="GO:0005829">
    <property type="term" value="C:cytosol"/>
    <property type="evidence" value="ECO:0007669"/>
    <property type="project" value="TreeGrafter"/>
</dbReference>
<evidence type="ECO:0000256" key="3">
    <source>
        <dbReference type="ARBA" id="ARBA00022793"/>
    </source>
</evidence>
<dbReference type="AlphaFoldDB" id="A0A0D2I3C3"/>
<evidence type="ECO:0000256" key="6">
    <source>
        <dbReference type="ARBA" id="ARBA00036832"/>
    </source>
</evidence>
<evidence type="ECO:0000256" key="7">
    <source>
        <dbReference type="ARBA" id="ARBA00038889"/>
    </source>
</evidence>
<comment type="catalytic activity">
    <reaction evidence="6">
        <text>6-methylsalicylate + H(+) = 3-methylphenol + CO2</text>
        <dbReference type="Rhea" id="RHEA:23112"/>
        <dbReference type="ChEBI" id="CHEBI:15378"/>
        <dbReference type="ChEBI" id="CHEBI:16526"/>
        <dbReference type="ChEBI" id="CHEBI:17231"/>
        <dbReference type="ChEBI" id="CHEBI:36658"/>
        <dbReference type="EC" id="4.1.1.52"/>
    </reaction>
    <physiologicalReaction direction="left-to-right" evidence="6">
        <dbReference type="Rhea" id="RHEA:23113"/>
    </physiologicalReaction>
</comment>
<keyword evidence="4" id="KW-0862">Zinc</keyword>
<dbReference type="GO" id="GO:0019748">
    <property type="term" value="P:secondary metabolic process"/>
    <property type="evidence" value="ECO:0007669"/>
    <property type="project" value="TreeGrafter"/>
</dbReference>
<organism evidence="10 11">
    <name type="scientific">Rhinocladiella mackenziei CBS 650.93</name>
    <dbReference type="NCBI Taxonomy" id="1442369"/>
    <lineage>
        <taxon>Eukaryota</taxon>
        <taxon>Fungi</taxon>
        <taxon>Dikarya</taxon>
        <taxon>Ascomycota</taxon>
        <taxon>Pezizomycotina</taxon>
        <taxon>Eurotiomycetes</taxon>
        <taxon>Chaetothyriomycetidae</taxon>
        <taxon>Chaetothyriales</taxon>
        <taxon>Herpotrichiellaceae</taxon>
        <taxon>Rhinocladiella</taxon>
    </lineage>
</organism>
<dbReference type="GO" id="GO:0046872">
    <property type="term" value="F:metal ion binding"/>
    <property type="evidence" value="ECO:0007669"/>
    <property type="project" value="UniProtKB-KW"/>
</dbReference>
<evidence type="ECO:0000256" key="4">
    <source>
        <dbReference type="ARBA" id="ARBA00022833"/>
    </source>
</evidence>
<dbReference type="OrthoDB" id="2832284at2759"/>
<dbReference type="PANTHER" id="PTHR21240:SF29">
    <property type="entry name" value="AMIDOHYDROLASE-RELATED DOMAIN-CONTAINING PROTEIN"/>
    <property type="match status" value="1"/>
</dbReference>
<dbReference type="InterPro" id="IPR006680">
    <property type="entry name" value="Amidohydro-rel"/>
</dbReference>
<dbReference type="InterPro" id="IPR032466">
    <property type="entry name" value="Metal_Hydrolase"/>
</dbReference>
<name>A0A0D2I3C3_9EURO</name>
<accession>A0A0D2I3C3</accession>
<comment type="similarity">
    <text evidence="1">Belongs to the metallo-dependent hydrolases superfamily. ACMSD family.</text>
</comment>
<evidence type="ECO:0000256" key="5">
    <source>
        <dbReference type="ARBA" id="ARBA00023239"/>
    </source>
</evidence>
<keyword evidence="11" id="KW-1185">Reference proteome</keyword>
<evidence type="ECO:0000313" key="11">
    <source>
        <dbReference type="Proteomes" id="UP000053617"/>
    </source>
</evidence>
<keyword evidence="3 8" id="KW-0210">Decarboxylase</keyword>
<dbReference type="Gene3D" id="3.20.20.140">
    <property type="entry name" value="Metal-dependent hydrolases"/>
    <property type="match status" value="1"/>
</dbReference>
<dbReference type="Proteomes" id="UP000053617">
    <property type="component" value="Unassembled WGS sequence"/>
</dbReference>
<dbReference type="GO" id="GO:0047596">
    <property type="term" value="F:6-methylsalicylate decarboxylase activity"/>
    <property type="evidence" value="ECO:0007669"/>
    <property type="project" value="UniProtKB-EC"/>
</dbReference>
<proteinExistence type="inferred from homology"/>
<keyword evidence="2" id="KW-0479">Metal-binding</keyword>
<dbReference type="GO" id="GO:0016787">
    <property type="term" value="F:hydrolase activity"/>
    <property type="evidence" value="ECO:0007669"/>
    <property type="project" value="InterPro"/>
</dbReference>
<keyword evidence="5 8" id="KW-0456">Lyase</keyword>
<evidence type="ECO:0000256" key="1">
    <source>
        <dbReference type="ARBA" id="ARBA00005871"/>
    </source>
</evidence>
<dbReference type="EMBL" id="KN847483">
    <property type="protein sequence ID" value="KIX00274.1"/>
    <property type="molecule type" value="Genomic_DNA"/>
</dbReference>
<dbReference type="HOGENOM" id="CLU_039329_2_0_1"/>
<protein>
    <recommendedName>
        <fullName evidence="7">6-methylsalicylate decarboxylase</fullName>
        <ecNumber evidence="7">4.1.1.52</ecNumber>
    </recommendedName>
</protein>
<evidence type="ECO:0000256" key="8">
    <source>
        <dbReference type="RuleBase" id="RU366045"/>
    </source>
</evidence>
<sequence length="301" mass="32479">MNISKSILSITSPGTYLVPNDTDLNIKITTETNDELAAICQQHPDRFKFFASLPLPGLDESVAEIDRALDQIGAVGFTIMSNSAGVYPGDKKFKSVWDKLNERNAIVLLHPTSCHLCDGHGHAESSKPPSARPTPAILEHSPIPGFPNPMLEFPFETTRAMVSLILSGTLQRCSNVKVIIPHAGAVIPPLIARFATFSTLMARFPGSSVVAVSIPEVKAILNRQCFFDLAGMPFPDQIGGLLGVVPNKERILFGTDFPYTPPDSLLAAQKMVDGAMMALFGENTGKILMTNIAQVIPISKL</sequence>
<dbReference type="RefSeq" id="XP_013267410.1">
    <property type="nucleotide sequence ID" value="XM_013411956.1"/>
</dbReference>
<dbReference type="PANTHER" id="PTHR21240">
    <property type="entry name" value="2-AMINO-3-CARBOXYLMUCONATE-6-SEMIALDEHYDE DECARBOXYLASE"/>
    <property type="match status" value="1"/>
</dbReference>
<reference evidence="10 11" key="1">
    <citation type="submission" date="2015-01" db="EMBL/GenBank/DDBJ databases">
        <title>The Genome Sequence of Rhinocladiella mackenzie CBS 650.93.</title>
        <authorList>
            <consortium name="The Broad Institute Genomics Platform"/>
            <person name="Cuomo C."/>
            <person name="de Hoog S."/>
            <person name="Gorbushina A."/>
            <person name="Stielow B."/>
            <person name="Teixiera M."/>
            <person name="Abouelleil A."/>
            <person name="Chapman S.B."/>
            <person name="Priest M."/>
            <person name="Young S.K."/>
            <person name="Wortman J."/>
            <person name="Nusbaum C."/>
            <person name="Birren B."/>
        </authorList>
    </citation>
    <scope>NUCLEOTIDE SEQUENCE [LARGE SCALE GENOMIC DNA]</scope>
    <source>
        <strain evidence="10 11">CBS 650.93</strain>
    </source>
</reference>
<dbReference type="STRING" id="1442369.A0A0D2I3C3"/>
<evidence type="ECO:0000313" key="10">
    <source>
        <dbReference type="EMBL" id="KIX00274.1"/>
    </source>
</evidence>
<dbReference type="VEuPathDB" id="FungiDB:Z518_10413"/>
<dbReference type="GeneID" id="25298484"/>
<evidence type="ECO:0000259" key="9">
    <source>
        <dbReference type="Pfam" id="PF04909"/>
    </source>
</evidence>
<dbReference type="SUPFAM" id="SSF51556">
    <property type="entry name" value="Metallo-dependent hydrolases"/>
    <property type="match status" value="1"/>
</dbReference>
<dbReference type="InterPro" id="IPR032465">
    <property type="entry name" value="ACMSD"/>
</dbReference>